<evidence type="ECO:0008006" key="3">
    <source>
        <dbReference type="Google" id="ProtNLM"/>
    </source>
</evidence>
<organism evidence="1 2">
    <name type="scientific">Sphingomonas vulcanisoli</name>
    <dbReference type="NCBI Taxonomy" id="1658060"/>
    <lineage>
        <taxon>Bacteria</taxon>
        <taxon>Pseudomonadati</taxon>
        <taxon>Pseudomonadota</taxon>
        <taxon>Alphaproteobacteria</taxon>
        <taxon>Sphingomonadales</taxon>
        <taxon>Sphingomonadaceae</taxon>
        <taxon>Sphingomonas</taxon>
    </lineage>
</organism>
<dbReference type="Proteomes" id="UP000727456">
    <property type="component" value="Unassembled WGS sequence"/>
</dbReference>
<name>A0ABX0TU63_9SPHN</name>
<dbReference type="EMBL" id="JAAOZC010000007">
    <property type="protein sequence ID" value="NIJ09058.1"/>
    <property type="molecule type" value="Genomic_DNA"/>
</dbReference>
<proteinExistence type="predicted"/>
<evidence type="ECO:0000313" key="1">
    <source>
        <dbReference type="EMBL" id="NIJ09058.1"/>
    </source>
</evidence>
<comment type="caution">
    <text evidence="1">The sequence shown here is derived from an EMBL/GenBank/DDBJ whole genome shotgun (WGS) entry which is preliminary data.</text>
</comment>
<dbReference type="RefSeq" id="WP_167074288.1">
    <property type="nucleotide sequence ID" value="NZ_JAAOZC010000007.1"/>
</dbReference>
<accession>A0ABX0TU63</accession>
<sequence length="347" mass="38404">MQDDNSWSCAGFDPGSYADAHPDTSAGPLLHFLSYGARERRQFPIELNPTAFDASDPIEVIAALSDCYFNGFGDQLDLALPAIWAKVDKLIELGAKPIIVIGDSHTGLYRRTPLCYDGWVLPLVCLFSAGSARGLSNPNGRTQYRQRIEGLLGWLATLPKTVAPPVIFKFGQVDVEFVSVFKRIERREKHFDEEAFADFSRETVDRYLAFLMSVAPASSYVATIFPPTLSDASWRDGYANAHVVDIENPGTLDSVRQSVRGLTVPNLSERTSHHALFNQLLACGVEQTTLSFWNDFNAALGTDGTVDPQWVGSAGGNDHHLDFFATRPLFENLLTSMQRQLANRREA</sequence>
<protein>
    <recommendedName>
        <fullName evidence="3">SGNH/GDSL hydrolase family protein</fullName>
    </recommendedName>
</protein>
<keyword evidence="2" id="KW-1185">Reference proteome</keyword>
<evidence type="ECO:0000313" key="2">
    <source>
        <dbReference type="Proteomes" id="UP000727456"/>
    </source>
</evidence>
<gene>
    <name evidence="1" type="ORF">FHS31_002688</name>
</gene>
<reference evidence="1 2" key="1">
    <citation type="submission" date="2020-03" db="EMBL/GenBank/DDBJ databases">
        <title>Genomic Encyclopedia of Type Strains, Phase III (KMG-III): the genomes of soil and plant-associated and newly described type strains.</title>
        <authorList>
            <person name="Whitman W."/>
        </authorList>
    </citation>
    <scope>NUCLEOTIDE SEQUENCE [LARGE SCALE GENOMIC DNA]</scope>
    <source>
        <strain evidence="1 2">CECT 8804</strain>
    </source>
</reference>